<protein>
    <submittedName>
        <fullName evidence="1">Uncharacterized protein</fullName>
    </submittedName>
</protein>
<dbReference type="AlphaFoldDB" id="A0AAE0HW36"/>
<evidence type="ECO:0000313" key="1">
    <source>
        <dbReference type="EMBL" id="KAK3313649.1"/>
    </source>
</evidence>
<reference evidence="1" key="2">
    <citation type="submission" date="2023-06" db="EMBL/GenBank/DDBJ databases">
        <authorList>
            <consortium name="Lawrence Berkeley National Laboratory"/>
            <person name="Haridas S."/>
            <person name="Hensen N."/>
            <person name="Bonometti L."/>
            <person name="Westerberg I."/>
            <person name="Brannstrom I.O."/>
            <person name="Guillou S."/>
            <person name="Cros-Aarteil S."/>
            <person name="Calhoun S."/>
            <person name="Kuo A."/>
            <person name="Mondo S."/>
            <person name="Pangilinan J."/>
            <person name="Riley R."/>
            <person name="Labutti K."/>
            <person name="Andreopoulos B."/>
            <person name="Lipzen A."/>
            <person name="Chen C."/>
            <person name="Yanf M."/>
            <person name="Daum C."/>
            <person name="Ng V."/>
            <person name="Clum A."/>
            <person name="Steindorff A."/>
            <person name="Ohm R."/>
            <person name="Martin F."/>
            <person name="Silar P."/>
            <person name="Natvig D."/>
            <person name="Lalanne C."/>
            <person name="Gautier V."/>
            <person name="Ament-Velasquez S.L."/>
            <person name="Kruys A."/>
            <person name="Hutchinson M.I."/>
            <person name="Powell A.J."/>
            <person name="Barry K."/>
            <person name="Miller A.N."/>
            <person name="Grigoriev I.V."/>
            <person name="Debuchy R."/>
            <person name="Gladieux P."/>
            <person name="Thoren M.H."/>
            <person name="Johannesson H."/>
        </authorList>
    </citation>
    <scope>NUCLEOTIDE SEQUENCE</scope>
    <source>
        <strain evidence="1">CBS 118394</strain>
    </source>
</reference>
<proteinExistence type="predicted"/>
<organism evidence="1 2">
    <name type="scientific">Apodospora peruviana</name>
    <dbReference type="NCBI Taxonomy" id="516989"/>
    <lineage>
        <taxon>Eukaryota</taxon>
        <taxon>Fungi</taxon>
        <taxon>Dikarya</taxon>
        <taxon>Ascomycota</taxon>
        <taxon>Pezizomycotina</taxon>
        <taxon>Sordariomycetes</taxon>
        <taxon>Sordariomycetidae</taxon>
        <taxon>Sordariales</taxon>
        <taxon>Lasiosphaeriaceae</taxon>
        <taxon>Apodospora</taxon>
    </lineage>
</organism>
<comment type="caution">
    <text evidence="1">The sequence shown here is derived from an EMBL/GenBank/DDBJ whole genome shotgun (WGS) entry which is preliminary data.</text>
</comment>
<dbReference type="Proteomes" id="UP001283341">
    <property type="component" value="Unassembled WGS sequence"/>
</dbReference>
<name>A0AAE0HW36_9PEZI</name>
<gene>
    <name evidence="1" type="ORF">B0H66DRAFT_566675</name>
</gene>
<dbReference type="EMBL" id="JAUEDM010000007">
    <property type="protein sequence ID" value="KAK3313649.1"/>
    <property type="molecule type" value="Genomic_DNA"/>
</dbReference>
<evidence type="ECO:0000313" key="2">
    <source>
        <dbReference type="Proteomes" id="UP001283341"/>
    </source>
</evidence>
<reference evidence="1" key="1">
    <citation type="journal article" date="2023" name="Mol. Phylogenet. Evol.">
        <title>Genome-scale phylogeny and comparative genomics of the fungal order Sordariales.</title>
        <authorList>
            <person name="Hensen N."/>
            <person name="Bonometti L."/>
            <person name="Westerberg I."/>
            <person name="Brannstrom I.O."/>
            <person name="Guillou S."/>
            <person name="Cros-Aarteil S."/>
            <person name="Calhoun S."/>
            <person name="Haridas S."/>
            <person name="Kuo A."/>
            <person name="Mondo S."/>
            <person name="Pangilinan J."/>
            <person name="Riley R."/>
            <person name="LaButti K."/>
            <person name="Andreopoulos B."/>
            <person name="Lipzen A."/>
            <person name="Chen C."/>
            <person name="Yan M."/>
            <person name="Daum C."/>
            <person name="Ng V."/>
            <person name="Clum A."/>
            <person name="Steindorff A."/>
            <person name="Ohm R.A."/>
            <person name="Martin F."/>
            <person name="Silar P."/>
            <person name="Natvig D.O."/>
            <person name="Lalanne C."/>
            <person name="Gautier V."/>
            <person name="Ament-Velasquez S.L."/>
            <person name="Kruys A."/>
            <person name="Hutchinson M.I."/>
            <person name="Powell A.J."/>
            <person name="Barry K."/>
            <person name="Miller A.N."/>
            <person name="Grigoriev I.V."/>
            <person name="Debuchy R."/>
            <person name="Gladieux P."/>
            <person name="Hiltunen Thoren M."/>
            <person name="Johannesson H."/>
        </authorList>
    </citation>
    <scope>NUCLEOTIDE SEQUENCE</scope>
    <source>
        <strain evidence="1">CBS 118394</strain>
    </source>
</reference>
<accession>A0AAE0HW36</accession>
<sequence length="77" mass="8620">MRCDLNKVGLNRGPVFFLIWICHIAQAGIARNHARCSSVLHVCGLAFAESIILNLTFQGHRILTTWTHESSRMAVLC</sequence>
<keyword evidence="2" id="KW-1185">Reference proteome</keyword>